<protein>
    <recommendedName>
        <fullName evidence="3">Glutamine--fructose-6-phosphate aminotransferase [isomerizing]</fullName>
        <ecNumber evidence="2">2.6.1.16</ecNumber>
    </recommendedName>
</protein>
<evidence type="ECO:0000313" key="5">
    <source>
        <dbReference type="EMBL" id="GAA5157811.1"/>
    </source>
</evidence>
<comment type="catalytic activity">
    <reaction evidence="1">
        <text>D-fructose 6-phosphate + L-glutamine = D-glucosamine 6-phosphate + L-glutamate</text>
        <dbReference type="Rhea" id="RHEA:13237"/>
        <dbReference type="ChEBI" id="CHEBI:29985"/>
        <dbReference type="ChEBI" id="CHEBI:58359"/>
        <dbReference type="ChEBI" id="CHEBI:58725"/>
        <dbReference type="ChEBI" id="CHEBI:61527"/>
        <dbReference type="EC" id="2.6.1.16"/>
    </reaction>
</comment>
<dbReference type="PROSITE" id="PS51464">
    <property type="entry name" value="SIS"/>
    <property type="match status" value="2"/>
</dbReference>
<reference evidence="6" key="1">
    <citation type="journal article" date="2019" name="Int. J. Syst. Evol. Microbiol.">
        <title>The Global Catalogue of Microorganisms (GCM) 10K type strain sequencing project: providing services to taxonomists for standard genome sequencing and annotation.</title>
        <authorList>
            <consortium name="The Broad Institute Genomics Platform"/>
            <consortium name="The Broad Institute Genome Sequencing Center for Infectious Disease"/>
            <person name="Wu L."/>
            <person name="Ma J."/>
        </authorList>
    </citation>
    <scope>NUCLEOTIDE SEQUENCE [LARGE SCALE GENOMIC DNA]</scope>
    <source>
        <strain evidence="6">JCM 18303</strain>
    </source>
</reference>
<organism evidence="5 6">
    <name type="scientific">Pseudonocardia eucalypti</name>
    <dbReference type="NCBI Taxonomy" id="648755"/>
    <lineage>
        <taxon>Bacteria</taxon>
        <taxon>Bacillati</taxon>
        <taxon>Actinomycetota</taxon>
        <taxon>Actinomycetes</taxon>
        <taxon>Pseudonocardiales</taxon>
        <taxon>Pseudonocardiaceae</taxon>
        <taxon>Pseudonocardia</taxon>
    </lineage>
</organism>
<proteinExistence type="predicted"/>
<gene>
    <name evidence="5" type="ORF">GCM10023321_36620</name>
</gene>
<feature type="domain" description="SIS" evidence="4">
    <location>
        <begin position="20"/>
        <end position="150"/>
    </location>
</feature>
<accession>A0ABP9Q7B9</accession>
<sequence>MRGQADALANLIAEPGPVATVAERLAGRRVLVVGTGTSWHAAEQGAWFLRRAGLDAAAAQSADVAGEPSLLDGIQVLLAMSHTGGKRFTTEVAAGARDGGLDLVRIGGTETDADLRTVPRETSAAYTTSHTAALLRLAQLATALGADLGDLAEIPKLVAAAVEKPSGVEPPRRLIELIGAGVNQWTAAEGALKIREAAYVASEGLSVEQFRHGPSVALGAADHLVCLDGGGPMSERIRAIADAARRAGTAVTEVIADTHGEPLSVFPLTVAVQRIALDAAVALGTNPDSFGRDVPGREPWNDVPL</sequence>
<dbReference type="PANTHER" id="PTHR10937">
    <property type="entry name" value="GLUCOSAMINE--FRUCTOSE-6-PHOSPHATE AMINOTRANSFERASE, ISOMERIZING"/>
    <property type="match status" value="1"/>
</dbReference>
<dbReference type="Proteomes" id="UP001428817">
    <property type="component" value="Unassembled WGS sequence"/>
</dbReference>
<dbReference type="Gene3D" id="3.40.50.10490">
    <property type="entry name" value="Glucose-6-phosphate isomerase like protein, domain 1"/>
    <property type="match status" value="2"/>
</dbReference>
<dbReference type="EMBL" id="BAABJP010000015">
    <property type="protein sequence ID" value="GAA5157811.1"/>
    <property type="molecule type" value="Genomic_DNA"/>
</dbReference>
<dbReference type="EC" id="2.6.1.16" evidence="2"/>
<dbReference type="PANTHER" id="PTHR10937:SF0">
    <property type="entry name" value="GLUTAMINE--FRUCTOSE-6-PHOSPHATE TRANSAMINASE (ISOMERIZING)"/>
    <property type="match status" value="1"/>
</dbReference>
<dbReference type="SUPFAM" id="SSF53697">
    <property type="entry name" value="SIS domain"/>
    <property type="match status" value="1"/>
</dbReference>
<evidence type="ECO:0000256" key="3">
    <source>
        <dbReference type="ARBA" id="ARBA00016090"/>
    </source>
</evidence>
<keyword evidence="6" id="KW-1185">Reference proteome</keyword>
<name>A0ABP9Q7B9_9PSEU</name>
<evidence type="ECO:0000256" key="2">
    <source>
        <dbReference type="ARBA" id="ARBA00012916"/>
    </source>
</evidence>
<dbReference type="InterPro" id="IPR001347">
    <property type="entry name" value="SIS_dom"/>
</dbReference>
<dbReference type="InterPro" id="IPR046348">
    <property type="entry name" value="SIS_dom_sf"/>
</dbReference>
<evidence type="ECO:0000313" key="6">
    <source>
        <dbReference type="Proteomes" id="UP001428817"/>
    </source>
</evidence>
<comment type="caution">
    <text evidence="5">The sequence shown here is derived from an EMBL/GenBank/DDBJ whole genome shotgun (WGS) entry which is preliminary data.</text>
</comment>
<feature type="domain" description="SIS" evidence="4">
    <location>
        <begin position="158"/>
        <end position="290"/>
    </location>
</feature>
<evidence type="ECO:0000256" key="1">
    <source>
        <dbReference type="ARBA" id="ARBA00001031"/>
    </source>
</evidence>
<evidence type="ECO:0000259" key="4">
    <source>
        <dbReference type="PROSITE" id="PS51464"/>
    </source>
</evidence>